<dbReference type="GO" id="GO:0008831">
    <property type="term" value="F:dTDP-4-dehydrorhamnose reductase activity"/>
    <property type="evidence" value="ECO:0007669"/>
    <property type="project" value="UniProtKB-EC"/>
</dbReference>
<name>K9VYQ9_9CYAN</name>
<comment type="pathway">
    <text evidence="2">Carbohydrate biosynthesis; dTDP-L-rhamnose biosynthesis.</text>
</comment>
<organism evidence="4 5">
    <name type="scientific">Crinalium epipsammum PCC 9333</name>
    <dbReference type="NCBI Taxonomy" id="1173022"/>
    <lineage>
        <taxon>Bacteria</taxon>
        <taxon>Bacillati</taxon>
        <taxon>Cyanobacteriota</taxon>
        <taxon>Cyanophyceae</taxon>
        <taxon>Gomontiellales</taxon>
        <taxon>Gomontiellaceae</taxon>
        <taxon>Crinalium</taxon>
    </lineage>
</organism>
<dbReference type="InterPro" id="IPR005913">
    <property type="entry name" value="dTDP_dehydrorham_reduct"/>
</dbReference>
<dbReference type="KEGG" id="cep:Cri9333_1789"/>
<dbReference type="OrthoDB" id="9803892at2"/>
<feature type="domain" description="RmlD-like substrate binding" evidence="3">
    <location>
        <begin position="3"/>
        <end position="286"/>
    </location>
</feature>
<dbReference type="FunFam" id="3.40.50.720:FF:000159">
    <property type="entry name" value="dTDP-4-dehydrorhamnose reductase"/>
    <property type="match status" value="1"/>
</dbReference>
<dbReference type="EC" id="1.1.1.133" evidence="2"/>
<dbReference type="CDD" id="cd05254">
    <property type="entry name" value="dTDP_HR_like_SDR_e"/>
    <property type="match status" value="1"/>
</dbReference>
<sequence length="288" mass="32089">MSRILIVGSAGQLGQELQQTLIPYGEVVAVDRKTLDLSQPDQIRELVQQVQPQIVINAAAYTAVDQAEKEPETARMINAIAPTILAQEVEKLKAILIHVSTDYVFDGSKNHPYTEEDITNPLSIYGQSKLAGEQGIQENCQSYLILRTAWVYGAYGKSNFVKTMLRLGSEREEVRVVTDQIGTPTWAKDIADAIAQVTSLKPDPGIYHYTNSGVASWYDFAVAIFEEAKNLVPLKVQRVIPITTSEYPTPAQRPTYSVLSCRKISSVLNTNPPHWRQELRQMLKSVNS</sequence>
<comment type="function">
    <text evidence="2">Catalyzes the reduction of dTDP-6-deoxy-L-lyxo-4-hexulose to yield dTDP-L-rhamnose.</text>
</comment>
<keyword evidence="2 4" id="KW-0560">Oxidoreductase</keyword>
<evidence type="ECO:0000256" key="2">
    <source>
        <dbReference type="RuleBase" id="RU364082"/>
    </source>
</evidence>
<gene>
    <name evidence="4" type="ORF">Cri9333_1789</name>
</gene>
<dbReference type="eggNOG" id="COG1091">
    <property type="taxonomic scope" value="Bacteria"/>
</dbReference>
<dbReference type="GO" id="GO:0005829">
    <property type="term" value="C:cytosol"/>
    <property type="evidence" value="ECO:0007669"/>
    <property type="project" value="TreeGrafter"/>
</dbReference>
<dbReference type="EMBL" id="CP003620">
    <property type="protein sequence ID" value="AFZ12674.1"/>
    <property type="molecule type" value="Genomic_DNA"/>
</dbReference>
<keyword evidence="5" id="KW-1185">Reference proteome</keyword>
<dbReference type="Gene3D" id="3.40.50.720">
    <property type="entry name" value="NAD(P)-binding Rossmann-like Domain"/>
    <property type="match status" value="1"/>
</dbReference>
<dbReference type="AlphaFoldDB" id="K9VYQ9"/>
<protein>
    <recommendedName>
        <fullName evidence="2">dTDP-4-dehydrorhamnose reductase</fullName>
        <ecNumber evidence="2">1.1.1.133</ecNumber>
    </recommendedName>
</protein>
<dbReference type="PANTHER" id="PTHR10491">
    <property type="entry name" value="DTDP-4-DEHYDRORHAMNOSE REDUCTASE"/>
    <property type="match status" value="1"/>
</dbReference>
<evidence type="ECO:0000259" key="3">
    <source>
        <dbReference type="Pfam" id="PF04321"/>
    </source>
</evidence>
<dbReference type="Pfam" id="PF04321">
    <property type="entry name" value="RmlD_sub_bind"/>
    <property type="match status" value="1"/>
</dbReference>
<keyword evidence="2" id="KW-0521">NADP</keyword>
<proteinExistence type="inferred from homology"/>
<evidence type="ECO:0000313" key="4">
    <source>
        <dbReference type="EMBL" id="AFZ12674.1"/>
    </source>
</evidence>
<dbReference type="Proteomes" id="UP000010472">
    <property type="component" value="Chromosome"/>
</dbReference>
<comment type="similarity">
    <text evidence="1 2">Belongs to the dTDP-4-dehydrorhamnose reductase family.</text>
</comment>
<dbReference type="PATRIC" id="fig|1173022.3.peg.1935"/>
<dbReference type="SUPFAM" id="SSF51735">
    <property type="entry name" value="NAD(P)-binding Rossmann-fold domains"/>
    <property type="match status" value="1"/>
</dbReference>
<evidence type="ECO:0000313" key="5">
    <source>
        <dbReference type="Proteomes" id="UP000010472"/>
    </source>
</evidence>
<dbReference type="InterPro" id="IPR029903">
    <property type="entry name" value="RmlD-like-bd"/>
</dbReference>
<dbReference type="HOGENOM" id="CLU_045518_1_0_3"/>
<dbReference type="NCBIfam" id="TIGR01214">
    <property type="entry name" value="rmlD"/>
    <property type="match status" value="1"/>
</dbReference>
<dbReference type="UniPathway" id="UPA00124"/>
<dbReference type="STRING" id="1173022.Cri9333_1789"/>
<dbReference type="PANTHER" id="PTHR10491:SF4">
    <property type="entry name" value="METHIONINE ADENOSYLTRANSFERASE 2 SUBUNIT BETA"/>
    <property type="match status" value="1"/>
</dbReference>
<dbReference type="GO" id="GO:0019305">
    <property type="term" value="P:dTDP-rhamnose biosynthetic process"/>
    <property type="evidence" value="ECO:0007669"/>
    <property type="project" value="UniProtKB-UniPathway"/>
</dbReference>
<evidence type="ECO:0000256" key="1">
    <source>
        <dbReference type="ARBA" id="ARBA00010944"/>
    </source>
</evidence>
<dbReference type="RefSeq" id="WP_015202792.1">
    <property type="nucleotide sequence ID" value="NC_019753.1"/>
</dbReference>
<dbReference type="Gene3D" id="3.90.25.10">
    <property type="entry name" value="UDP-galactose 4-epimerase, domain 1"/>
    <property type="match status" value="1"/>
</dbReference>
<accession>K9VYQ9</accession>
<dbReference type="InterPro" id="IPR036291">
    <property type="entry name" value="NAD(P)-bd_dom_sf"/>
</dbReference>
<reference evidence="4 5" key="1">
    <citation type="submission" date="2012-06" db="EMBL/GenBank/DDBJ databases">
        <title>Finished chromosome of genome of Crinalium epipsammum PCC 9333.</title>
        <authorList>
            <consortium name="US DOE Joint Genome Institute"/>
            <person name="Gugger M."/>
            <person name="Coursin T."/>
            <person name="Rippka R."/>
            <person name="Tandeau De Marsac N."/>
            <person name="Huntemann M."/>
            <person name="Wei C.-L."/>
            <person name="Han J."/>
            <person name="Detter J.C."/>
            <person name="Han C."/>
            <person name="Tapia R."/>
            <person name="Davenport K."/>
            <person name="Daligault H."/>
            <person name="Erkkila T."/>
            <person name="Gu W."/>
            <person name="Munk A.C.C."/>
            <person name="Teshima H."/>
            <person name="Xu Y."/>
            <person name="Chain P."/>
            <person name="Chen A."/>
            <person name="Krypides N."/>
            <person name="Mavromatis K."/>
            <person name="Markowitz V."/>
            <person name="Szeto E."/>
            <person name="Ivanova N."/>
            <person name="Mikhailova N."/>
            <person name="Ovchinnikova G."/>
            <person name="Pagani I."/>
            <person name="Pati A."/>
            <person name="Goodwin L."/>
            <person name="Peters L."/>
            <person name="Pitluck S."/>
            <person name="Woyke T."/>
            <person name="Kerfeld C."/>
        </authorList>
    </citation>
    <scope>NUCLEOTIDE SEQUENCE [LARGE SCALE GENOMIC DNA]</scope>
    <source>
        <strain evidence="4 5">PCC 9333</strain>
    </source>
</reference>